<evidence type="ECO:0000256" key="1">
    <source>
        <dbReference type="ARBA" id="ARBA00004651"/>
    </source>
</evidence>
<name>A0A7Y9DYG3_9PSEU</name>
<evidence type="ECO:0000256" key="5">
    <source>
        <dbReference type="ARBA" id="ARBA00022989"/>
    </source>
</evidence>
<dbReference type="Pfam" id="PF08817">
    <property type="entry name" value="YukD"/>
    <property type="match status" value="1"/>
</dbReference>
<feature type="transmembrane region" description="Helical" evidence="7">
    <location>
        <begin position="481"/>
        <end position="500"/>
    </location>
</feature>
<dbReference type="InterPro" id="IPR044049">
    <property type="entry name" value="EccD_transm"/>
</dbReference>
<feature type="transmembrane region" description="Helical" evidence="7">
    <location>
        <begin position="172"/>
        <end position="192"/>
    </location>
</feature>
<gene>
    <name evidence="9" type="ORF">BJ983_003802</name>
</gene>
<dbReference type="Gene3D" id="3.10.20.90">
    <property type="entry name" value="Phosphatidylinositol 3-kinase Catalytic Subunit, Chain A, domain 1"/>
    <property type="match status" value="1"/>
</dbReference>
<dbReference type="GO" id="GO:0005886">
    <property type="term" value="C:plasma membrane"/>
    <property type="evidence" value="ECO:0007669"/>
    <property type="project" value="UniProtKB-SubCell"/>
</dbReference>
<dbReference type="EMBL" id="JACCBN010000001">
    <property type="protein sequence ID" value="NYD37700.1"/>
    <property type="molecule type" value="Genomic_DNA"/>
</dbReference>
<evidence type="ECO:0000256" key="4">
    <source>
        <dbReference type="ARBA" id="ARBA00022692"/>
    </source>
</evidence>
<feature type="transmembrane region" description="Helical" evidence="7">
    <location>
        <begin position="232"/>
        <end position="250"/>
    </location>
</feature>
<evidence type="ECO:0000313" key="10">
    <source>
        <dbReference type="Proteomes" id="UP000535890"/>
    </source>
</evidence>
<dbReference type="NCBIfam" id="TIGR03920">
    <property type="entry name" value="T7SS_EccD"/>
    <property type="match status" value="1"/>
</dbReference>
<feature type="transmembrane region" description="Helical" evidence="7">
    <location>
        <begin position="262"/>
        <end position="284"/>
    </location>
</feature>
<feature type="transmembrane region" description="Helical" evidence="7">
    <location>
        <begin position="423"/>
        <end position="441"/>
    </location>
</feature>
<evidence type="ECO:0000256" key="6">
    <source>
        <dbReference type="ARBA" id="ARBA00023136"/>
    </source>
</evidence>
<keyword evidence="5 7" id="KW-1133">Transmembrane helix</keyword>
<dbReference type="RefSeq" id="WP_179795248.1">
    <property type="nucleotide sequence ID" value="NZ_BAABHP010000025.1"/>
</dbReference>
<proteinExistence type="inferred from homology"/>
<comment type="subcellular location">
    <subcellularLocation>
        <location evidence="1">Cell membrane</location>
        <topology evidence="1">Multi-pass membrane protein</topology>
    </subcellularLocation>
</comment>
<feature type="transmembrane region" description="Helical" evidence="7">
    <location>
        <begin position="395"/>
        <end position="417"/>
    </location>
</feature>
<feature type="transmembrane region" description="Helical" evidence="7">
    <location>
        <begin position="330"/>
        <end position="348"/>
    </location>
</feature>
<protein>
    <submittedName>
        <fullName evidence="9">Type VII secretion integral membrane protein EccD</fullName>
    </submittedName>
</protein>
<sequence length="542" mass="51749">MSTGNGRTSTPVRPGGPPVAGATGGVAAVGVLPAVPEPVAAVTRVSVLAPTTRVDLALPGDVPVGELLPVLVELTDADTAHPRPTARTSAHTPLRSADRAEATGWTLALLGQAPADPRHTIDELGVLDGDQLVLRRRADAAPAPLYDDVVDALAEFRPAGFRPWDAGWAHRCGLIGGVVAGTTLLGALVAAGRGPGTAGGAVTAGAAALVALAGTVLAALAPRLARRAGPAAVLVVVAAGAAAVCGLALVPGPDAAPLTAGLGGAHLLVASALALVASGTVLLAAPRTDRVALAVGTGLATAAALGTATGAVTTVAGAVAGARGAGPVEAAAVAAGAGALALVALSVLPRLAVLLARLPLPEVPLSAADADPGGGSDAAPGDPAALDRRADRAHAVLTGLAGGTVAVLVVAVAVLGLAPAPGWRGTTGAVLGVLLVVLVALRSRSYANAVPAVVLLLGALTGAATIGVGAVAAAAPGAARLGIGLAAAVVGAAVVLLGAIGPRRRAAPGLRRAVDLAEGVAIAAVVPLACAVADLFAVVRLL</sequence>
<comment type="similarity">
    <text evidence="2">Belongs to the EccD/Snm4 family.</text>
</comment>
<reference evidence="9 10" key="1">
    <citation type="submission" date="2020-07" db="EMBL/GenBank/DDBJ databases">
        <title>Sequencing the genomes of 1000 actinobacteria strains.</title>
        <authorList>
            <person name="Klenk H.-P."/>
        </authorList>
    </citation>
    <scope>NUCLEOTIDE SEQUENCE [LARGE SCALE GENOMIC DNA]</scope>
    <source>
        <strain evidence="9 10">DSM 45772</strain>
    </source>
</reference>
<feature type="transmembrane region" description="Helical" evidence="7">
    <location>
        <begin position="453"/>
        <end position="475"/>
    </location>
</feature>
<evidence type="ECO:0000313" key="9">
    <source>
        <dbReference type="EMBL" id="NYD37700.1"/>
    </source>
</evidence>
<dbReference type="InterPro" id="IPR006707">
    <property type="entry name" value="T7SS_EccD"/>
</dbReference>
<accession>A0A7Y9DYG3</accession>
<evidence type="ECO:0000259" key="8">
    <source>
        <dbReference type="Pfam" id="PF19053"/>
    </source>
</evidence>
<keyword evidence="3" id="KW-1003">Cell membrane</keyword>
<dbReference type="InterPro" id="IPR024962">
    <property type="entry name" value="YukD-like"/>
</dbReference>
<dbReference type="Pfam" id="PF19053">
    <property type="entry name" value="EccD"/>
    <property type="match status" value="1"/>
</dbReference>
<evidence type="ECO:0000256" key="7">
    <source>
        <dbReference type="SAM" id="Phobius"/>
    </source>
</evidence>
<feature type="domain" description="EccD-like transmembrane" evidence="8">
    <location>
        <begin position="170"/>
        <end position="541"/>
    </location>
</feature>
<feature type="transmembrane region" description="Helical" evidence="7">
    <location>
        <begin position="291"/>
        <end position="318"/>
    </location>
</feature>
<feature type="transmembrane region" description="Helical" evidence="7">
    <location>
        <begin position="520"/>
        <end position="539"/>
    </location>
</feature>
<organism evidence="9 10">
    <name type="scientific">Actinomycetospora corticicola</name>
    <dbReference type="NCBI Taxonomy" id="663602"/>
    <lineage>
        <taxon>Bacteria</taxon>
        <taxon>Bacillati</taxon>
        <taxon>Actinomycetota</taxon>
        <taxon>Actinomycetes</taxon>
        <taxon>Pseudonocardiales</taxon>
        <taxon>Pseudonocardiaceae</taxon>
        <taxon>Actinomycetospora</taxon>
    </lineage>
</organism>
<feature type="transmembrane region" description="Helical" evidence="7">
    <location>
        <begin position="198"/>
        <end position="220"/>
    </location>
</feature>
<comment type="caution">
    <text evidence="9">The sequence shown here is derived from an EMBL/GenBank/DDBJ whole genome shotgun (WGS) entry which is preliminary data.</text>
</comment>
<evidence type="ECO:0000256" key="2">
    <source>
        <dbReference type="ARBA" id="ARBA00006162"/>
    </source>
</evidence>
<evidence type="ECO:0000256" key="3">
    <source>
        <dbReference type="ARBA" id="ARBA00022475"/>
    </source>
</evidence>
<keyword evidence="10" id="KW-1185">Reference proteome</keyword>
<keyword evidence="4 7" id="KW-0812">Transmembrane</keyword>
<dbReference type="AlphaFoldDB" id="A0A7Y9DYG3"/>
<keyword evidence="6 7" id="KW-0472">Membrane</keyword>
<dbReference type="Proteomes" id="UP000535890">
    <property type="component" value="Unassembled WGS sequence"/>
</dbReference>